<gene>
    <name evidence="3" type="ORF">BD626DRAFT_114531</name>
</gene>
<feature type="transmembrane region" description="Helical" evidence="1">
    <location>
        <begin position="166"/>
        <end position="187"/>
    </location>
</feature>
<protein>
    <recommendedName>
        <fullName evidence="2">DUF6534 domain-containing protein</fullName>
    </recommendedName>
</protein>
<evidence type="ECO:0000259" key="2">
    <source>
        <dbReference type="Pfam" id="PF20152"/>
    </source>
</evidence>
<feature type="transmembrane region" description="Helical" evidence="1">
    <location>
        <begin position="275"/>
        <end position="296"/>
    </location>
</feature>
<feature type="transmembrane region" description="Helical" evidence="1">
    <location>
        <begin position="57"/>
        <end position="79"/>
    </location>
</feature>
<accession>A0A550CU68</accession>
<evidence type="ECO:0000256" key="1">
    <source>
        <dbReference type="SAM" id="Phobius"/>
    </source>
</evidence>
<sequence length="368" mass="40750">MYIWLQRAQLACRVLPSGFVPTTPDSRPRRALRTLHTMDTPVSALSDINIDAKLGSAFIGCVIAGIFYGITCFQTYNYYKGRFEDSWVLDAFVYTLWVLETIHLALVMHGCYYFMVTNYDNPASMASPSWSLLVQIFVTCVTDVSIRGFFGRRVWILTAPRNRPLAMILVFCIGGTSLLTFSSGFAFGTKAFMLGTFAGFKKISYLLYTSLGSGVVADAFIAVSMCVLLSRSRTGLRNTDTMIDTLILYTINTSLLTTVCSAACFISYAVRPNDFIFLGIYFILSELFFNSLLASLNARTTIRNRSSARPSTAPAANVLDVLPHSSTDTSMSFPTMKTSADIPEFHDSTMSPYGYSRGAFREHFGSSV</sequence>
<dbReference type="Proteomes" id="UP000320762">
    <property type="component" value="Unassembled WGS sequence"/>
</dbReference>
<feature type="transmembrane region" description="Helical" evidence="1">
    <location>
        <begin position="127"/>
        <end position="146"/>
    </location>
</feature>
<dbReference type="PANTHER" id="PTHR40465:SF1">
    <property type="entry name" value="DUF6534 DOMAIN-CONTAINING PROTEIN"/>
    <property type="match status" value="1"/>
</dbReference>
<proteinExistence type="predicted"/>
<feature type="domain" description="DUF6534" evidence="2">
    <location>
        <begin position="215"/>
        <end position="300"/>
    </location>
</feature>
<comment type="caution">
    <text evidence="3">The sequence shown here is derived from an EMBL/GenBank/DDBJ whole genome shotgun (WGS) entry which is preliminary data.</text>
</comment>
<name>A0A550CU68_9AGAR</name>
<keyword evidence="1" id="KW-0472">Membrane</keyword>
<keyword evidence="4" id="KW-1185">Reference proteome</keyword>
<reference evidence="3 4" key="1">
    <citation type="journal article" date="2019" name="New Phytol.">
        <title>Comparative genomics reveals unique wood-decay strategies and fruiting body development in the Schizophyllaceae.</title>
        <authorList>
            <person name="Almasi E."/>
            <person name="Sahu N."/>
            <person name="Krizsan K."/>
            <person name="Balint B."/>
            <person name="Kovacs G.M."/>
            <person name="Kiss B."/>
            <person name="Cseklye J."/>
            <person name="Drula E."/>
            <person name="Henrissat B."/>
            <person name="Nagy I."/>
            <person name="Chovatia M."/>
            <person name="Adam C."/>
            <person name="LaButti K."/>
            <person name="Lipzen A."/>
            <person name="Riley R."/>
            <person name="Grigoriev I.V."/>
            <person name="Nagy L.G."/>
        </authorList>
    </citation>
    <scope>NUCLEOTIDE SEQUENCE [LARGE SCALE GENOMIC DNA]</scope>
    <source>
        <strain evidence="3 4">NL-1724</strain>
    </source>
</reference>
<feature type="transmembrane region" description="Helical" evidence="1">
    <location>
        <begin position="207"/>
        <end position="230"/>
    </location>
</feature>
<dbReference type="EMBL" id="VDMD01000002">
    <property type="protein sequence ID" value="TRM68326.1"/>
    <property type="molecule type" value="Genomic_DNA"/>
</dbReference>
<dbReference type="AlphaFoldDB" id="A0A550CU68"/>
<dbReference type="STRING" id="97359.A0A550CU68"/>
<organism evidence="3 4">
    <name type="scientific">Schizophyllum amplum</name>
    <dbReference type="NCBI Taxonomy" id="97359"/>
    <lineage>
        <taxon>Eukaryota</taxon>
        <taxon>Fungi</taxon>
        <taxon>Dikarya</taxon>
        <taxon>Basidiomycota</taxon>
        <taxon>Agaricomycotina</taxon>
        <taxon>Agaricomycetes</taxon>
        <taxon>Agaricomycetidae</taxon>
        <taxon>Agaricales</taxon>
        <taxon>Schizophyllaceae</taxon>
        <taxon>Schizophyllum</taxon>
    </lineage>
</organism>
<dbReference type="PANTHER" id="PTHR40465">
    <property type="entry name" value="CHROMOSOME 1, WHOLE GENOME SHOTGUN SEQUENCE"/>
    <property type="match status" value="1"/>
</dbReference>
<feature type="transmembrane region" description="Helical" evidence="1">
    <location>
        <begin position="246"/>
        <end position="269"/>
    </location>
</feature>
<dbReference type="InterPro" id="IPR045339">
    <property type="entry name" value="DUF6534"/>
</dbReference>
<keyword evidence="1" id="KW-0812">Transmembrane</keyword>
<evidence type="ECO:0000313" key="4">
    <source>
        <dbReference type="Proteomes" id="UP000320762"/>
    </source>
</evidence>
<feature type="transmembrane region" description="Helical" evidence="1">
    <location>
        <begin position="91"/>
        <end position="115"/>
    </location>
</feature>
<dbReference type="OrthoDB" id="2745105at2759"/>
<keyword evidence="1" id="KW-1133">Transmembrane helix</keyword>
<evidence type="ECO:0000313" key="3">
    <source>
        <dbReference type="EMBL" id="TRM68326.1"/>
    </source>
</evidence>
<dbReference type="Pfam" id="PF20152">
    <property type="entry name" value="DUF6534"/>
    <property type="match status" value="1"/>
</dbReference>